<protein>
    <submittedName>
        <fullName evidence="11">Uncharacterized protein</fullName>
    </submittedName>
</protein>
<dbReference type="AlphaFoldDB" id="A0A9Q0E8X2"/>
<dbReference type="GO" id="GO:0000978">
    <property type="term" value="F:RNA polymerase II cis-regulatory region sequence-specific DNA binding"/>
    <property type="evidence" value="ECO:0007669"/>
    <property type="project" value="TreeGrafter"/>
</dbReference>
<evidence type="ECO:0000256" key="5">
    <source>
        <dbReference type="ARBA" id="ARBA00023163"/>
    </source>
</evidence>
<dbReference type="EMBL" id="JANIIK010000046">
    <property type="protein sequence ID" value="KAJ3602003.1"/>
    <property type="molecule type" value="Genomic_DNA"/>
</dbReference>
<evidence type="ECO:0000256" key="1">
    <source>
        <dbReference type="ARBA" id="ARBA00004123"/>
    </source>
</evidence>
<evidence type="ECO:0000313" key="12">
    <source>
        <dbReference type="Proteomes" id="UP001148018"/>
    </source>
</evidence>
<name>A0A9Q0E8X2_9TELE</name>
<accession>A0A9Q0E8X2</accession>
<feature type="compositionally biased region" description="Low complexity" evidence="8">
    <location>
        <begin position="402"/>
        <end position="412"/>
    </location>
</feature>
<feature type="compositionally biased region" description="Basic and acidic residues" evidence="8">
    <location>
        <begin position="15"/>
        <end position="24"/>
    </location>
</feature>
<evidence type="ECO:0000256" key="4">
    <source>
        <dbReference type="ARBA" id="ARBA00023125"/>
    </source>
</evidence>
<proteinExistence type="predicted"/>
<keyword evidence="7" id="KW-0175">Coiled coil</keyword>
<keyword evidence="5" id="KW-0804">Transcription</keyword>
<comment type="subcellular location">
    <subcellularLocation>
        <location evidence="2">Cytoplasm</location>
    </subcellularLocation>
    <subcellularLocation>
        <location evidence="1">Nucleus</location>
    </subcellularLocation>
</comment>
<comment type="caution">
    <text evidence="11">The sequence shown here is derived from an EMBL/GenBank/DDBJ whole genome shotgun (WGS) entry which is preliminary data.</text>
</comment>
<keyword evidence="3" id="KW-0805">Transcription regulation</keyword>
<reference evidence="11" key="1">
    <citation type="submission" date="2022-07" db="EMBL/GenBank/DDBJ databases">
        <title>Chromosome-level genome of Muraenolepis orangiensis.</title>
        <authorList>
            <person name="Kim J."/>
        </authorList>
    </citation>
    <scope>NUCLEOTIDE SEQUENCE</scope>
    <source>
        <strain evidence="11">KU_S4_2022</strain>
        <tissue evidence="11">Muscle</tissue>
    </source>
</reference>
<evidence type="ECO:0000259" key="9">
    <source>
        <dbReference type="Pfam" id="PF11851"/>
    </source>
</evidence>
<evidence type="ECO:0000256" key="3">
    <source>
        <dbReference type="ARBA" id="ARBA00023015"/>
    </source>
</evidence>
<feature type="region of interest" description="Disordered" evidence="8">
    <location>
        <begin position="391"/>
        <end position="421"/>
    </location>
</feature>
<evidence type="ECO:0000256" key="8">
    <source>
        <dbReference type="SAM" id="MobiDB-lite"/>
    </source>
</evidence>
<keyword evidence="6" id="KW-0539">Nucleus</keyword>
<evidence type="ECO:0000259" key="10">
    <source>
        <dbReference type="Pfam" id="PF15951"/>
    </source>
</evidence>
<dbReference type="GO" id="GO:0000981">
    <property type="term" value="F:DNA-binding transcription factor activity, RNA polymerase II-specific"/>
    <property type="evidence" value="ECO:0007669"/>
    <property type="project" value="TreeGrafter"/>
</dbReference>
<dbReference type="Proteomes" id="UP001148018">
    <property type="component" value="Unassembled WGS sequence"/>
</dbReference>
<dbReference type="InterPro" id="IPR021802">
    <property type="entry name" value="MiT/TFE_C"/>
</dbReference>
<evidence type="ECO:0000256" key="6">
    <source>
        <dbReference type="ARBA" id="ARBA00023242"/>
    </source>
</evidence>
<keyword evidence="4" id="KW-0238">DNA-binding</keyword>
<feature type="region of interest" description="Disordered" evidence="8">
    <location>
        <begin position="1"/>
        <end position="55"/>
    </location>
</feature>
<feature type="domain" description="MiT/TFE transcription factors C-terminal" evidence="9">
    <location>
        <begin position="282"/>
        <end position="420"/>
    </location>
</feature>
<gene>
    <name evidence="11" type="ORF">NHX12_029764</name>
</gene>
<sequence length="421" mass="45764">MSSRVLLRQQLMREQAQEQERREAQQQASVSLLRPSDSTPAISVSLPPNAARPPPAQVPVEVLKVQTHLENPTKYHIQQAQRQQVKEYLSTTLGNTAVTLSLGVPGLQQCSSAPEMAPTAHSAPNSPMALLNLGNRNEHIDDVIDDIISLESSFNDDIMTFIDSGLQLPSTLPGNLLDVYHSPGMAAPTLTASNSCPADLPNIKREIHDSDVKVIMKERQKKDNHNLSKEMRWNKGTILKASVDYIRKLQKEQQRAKEVEMRQKKLEHMNHSLLLRIQELEMQARLNGVPGGLNSDPSLFQQHLSQNGQHLSSAGAASAHTLLSLEVAAMGQGVPASFLSPPSSESPAGLAISSPLDLGSLSFAELDEASASALYPDVSLSSILMDEGCTMSPERVGDPLFSPLSPGSSSRRSSLDMDEDL</sequence>
<keyword evidence="12" id="KW-1185">Reference proteome</keyword>
<dbReference type="GO" id="GO:0005634">
    <property type="term" value="C:nucleus"/>
    <property type="evidence" value="ECO:0007669"/>
    <property type="project" value="UniProtKB-SubCell"/>
</dbReference>
<dbReference type="Pfam" id="PF11851">
    <property type="entry name" value="DUF3371"/>
    <property type="match status" value="1"/>
</dbReference>
<evidence type="ECO:0000256" key="7">
    <source>
        <dbReference type="SAM" id="Coils"/>
    </source>
</evidence>
<dbReference type="PANTHER" id="PTHR45776">
    <property type="entry name" value="MIP04163P"/>
    <property type="match status" value="1"/>
</dbReference>
<dbReference type="PANTHER" id="PTHR45776:SF3">
    <property type="entry name" value="TRANSCRIPTION FACTOR E3"/>
    <property type="match status" value="1"/>
</dbReference>
<dbReference type="Pfam" id="PF15951">
    <property type="entry name" value="MITF_TFEB_C_3_N"/>
    <property type="match status" value="1"/>
</dbReference>
<dbReference type="OrthoDB" id="6242697at2759"/>
<dbReference type="GO" id="GO:0005737">
    <property type="term" value="C:cytoplasm"/>
    <property type="evidence" value="ECO:0007669"/>
    <property type="project" value="UniProtKB-SubCell"/>
</dbReference>
<feature type="compositionally biased region" description="Low complexity" evidence="8">
    <location>
        <begin position="1"/>
        <end position="14"/>
    </location>
</feature>
<evidence type="ECO:0000313" key="11">
    <source>
        <dbReference type="EMBL" id="KAJ3602003.1"/>
    </source>
</evidence>
<feature type="domain" description="MiT/TFE transcription factors N-terminal" evidence="10">
    <location>
        <begin position="4"/>
        <end position="145"/>
    </location>
</feature>
<feature type="coiled-coil region" evidence="7">
    <location>
        <begin position="249"/>
        <end position="283"/>
    </location>
</feature>
<dbReference type="Gene3D" id="1.20.5.170">
    <property type="match status" value="1"/>
</dbReference>
<organism evidence="11 12">
    <name type="scientific">Muraenolepis orangiensis</name>
    <name type="common">Patagonian moray cod</name>
    <dbReference type="NCBI Taxonomy" id="630683"/>
    <lineage>
        <taxon>Eukaryota</taxon>
        <taxon>Metazoa</taxon>
        <taxon>Chordata</taxon>
        <taxon>Craniata</taxon>
        <taxon>Vertebrata</taxon>
        <taxon>Euteleostomi</taxon>
        <taxon>Actinopterygii</taxon>
        <taxon>Neopterygii</taxon>
        <taxon>Teleostei</taxon>
        <taxon>Neoteleostei</taxon>
        <taxon>Acanthomorphata</taxon>
        <taxon>Zeiogadaria</taxon>
        <taxon>Gadariae</taxon>
        <taxon>Gadiformes</taxon>
        <taxon>Muraenolepidoidei</taxon>
        <taxon>Muraenolepididae</taxon>
        <taxon>Muraenolepis</taxon>
    </lineage>
</organism>
<evidence type="ECO:0000256" key="2">
    <source>
        <dbReference type="ARBA" id="ARBA00004496"/>
    </source>
</evidence>
<dbReference type="InterPro" id="IPR031867">
    <property type="entry name" value="MiT/TFE_N"/>
</dbReference>